<proteinExistence type="predicted"/>
<evidence type="ECO:0000313" key="2">
    <source>
        <dbReference type="Proteomes" id="UP000237347"/>
    </source>
</evidence>
<organism evidence="1 2">
    <name type="scientific">Quercus suber</name>
    <name type="common">Cork oak</name>
    <dbReference type="NCBI Taxonomy" id="58331"/>
    <lineage>
        <taxon>Eukaryota</taxon>
        <taxon>Viridiplantae</taxon>
        <taxon>Streptophyta</taxon>
        <taxon>Embryophyta</taxon>
        <taxon>Tracheophyta</taxon>
        <taxon>Spermatophyta</taxon>
        <taxon>Magnoliopsida</taxon>
        <taxon>eudicotyledons</taxon>
        <taxon>Gunneridae</taxon>
        <taxon>Pentapetalae</taxon>
        <taxon>rosids</taxon>
        <taxon>fabids</taxon>
        <taxon>Fagales</taxon>
        <taxon>Fagaceae</taxon>
        <taxon>Quercus</taxon>
    </lineage>
</organism>
<evidence type="ECO:0000313" key="1">
    <source>
        <dbReference type="EMBL" id="KAK7850354.1"/>
    </source>
</evidence>
<protein>
    <submittedName>
        <fullName evidence="1">Uncharacterized protein</fullName>
    </submittedName>
</protein>
<comment type="caution">
    <text evidence="1">The sequence shown here is derived from an EMBL/GenBank/DDBJ whole genome shotgun (WGS) entry which is preliminary data.</text>
</comment>
<reference evidence="1 2" key="1">
    <citation type="journal article" date="2018" name="Sci. Data">
        <title>The draft genome sequence of cork oak.</title>
        <authorList>
            <person name="Ramos A.M."/>
            <person name="Usie A."/>
            <person name="Barbosa P."/>
            <person name="Barros P.M."/>
            <person name="Capote T."/>
            <person name="Chaves I."/>
            <person name="Simoes F."/>
            <person name="Abreu I."/>
            <person name="Carrasquinho I."/>
            <person name="Faro C."/>
            <person name="Guimaraes J.B."/>
            <person name="Mendonca D."/>
            <person name="Nobrega F."/>
            <person name="Rodrigues L."/>
            <person name="Saibo N.J.M."/>
            <person name="Varela M.C."/>
            <person name="Egas C."/>
            <person name="Matos J."/>
            <person name="Miguel C.M."/>
            <person name="Oliveira M.M."/>
            <person name="Ricardo C.P."/>
            <person name="Goncalves S."/>
        </authorList>
    </citation>
    <scope>NUCLEOTIDE SEQUENCE [LARGE SCALE GENOMIC DNA]</scope>
    <source>
        <strain evidence="2">cv. HL8</strain>
    </source>
</reference>
<dbReference type="AlphaFoldDB" id="A0AAW0LHE8"/>
<sequence length="103" mass="11507">MGGPWIKPFRKARSTEVDLSSISKLSLESKGQGPMGNRPHIICILSSRLWRFRVNIQKRLGDGKEITRVLRTPLKTLSSIMASGSPRARIDQVFAGANFIDKK</sequence>
<accession>A0AAW0LHE8</accession>
<keyword evidence="2" id="KW-1185">Reference proteome</keyword>
<gene>
    <name evidence="1" type="ORF">CFP56_001149</name>
</gene>
<dbReference type="Proteomes" id="UP000237347">
    <property type="component" value="Unassembled WGS sequence"/>
</dbReference>
<name>A0AAW0LHE8_QUESU</name>
<dbReference type="EMBL" id="PKMF04000102">
    <property type="protein sequence ID" value="KAK7850354.1"/>
    <property type="molecule type" value="Genomic_DNA"/>
</dbReference>